<dbReference type="GeneID" id="112685728"/>
<accession>A0A8B8FR99</accession>
<dbReference type="RefSeq" id="XP_025413479.1">
    <property type="nucleotide sequence ID" value="XM_025557694.1"/>
</dbReference>
<dbReference type="AlphaFoldDB" id="A0A8B8FR99"/>
<keyword evidence="1" id="KW-1185">Reference proteome</keyword>
<dbReference type="PANTHER" id="PTHR45749">
    <property type="match status" value="1"/>
</dbReference>
<dbReference type="OrthoDB" id="6617949at2759"/>
<dbReference type="PANTHER" id="PTHR45749:SF21">
    <property type="entry name" value="DUF4371 DOMAIN-CONTAINING PROTEIN"/>
    <property type="match status" value="1"/>
</dbReference>
<name>A0A8B8FR99_9HEMI</name>
<proteinExistence type="predicted"/>
<dbReference type="Proteomes" id="UP000694846">
    <property type="component" value="Unplaced"/>
</dbReference>
<evidence type="ECO:0000313" key="1">
    <source>
        <dbReference type="Proteomes" id="UP000694846"/>
    </source>
</evidence>
<sequence>MPETKKTMTCVCRKQRGKLNSPNWKKHIDNCKARKSKSYSQSITSFFPAPKKARVDTDDRNKVVNEDILPSNSTISNATDMFGDSASVILKDTLFMDTNDQNNATDIIGDSAPVILKDTVFMDTNDQNNVVNEVFIPPTSSLCFDLFPNDPGNFPEVVSNEMLNHLMQYGPCQPSPWELPGKCFPSSKDFSGVSRKFHHSYYNNVLPNGSFIKRAWLSYSPSTNRVYCISCKLFGLPKTKKLLIAQKGLSNWKHLKKDLETHAYTSEHLQSEISRGLYSKTIRIHSKLLHTKHQQISENREIVRVIIKVLIFLARQNIAFRGHDETVISQNRGNFIELLKVVGEYHGSLMAHLDKIWSTERNRITFLSHESQNTLLNIL</sequence>
<protein>
    <submittedName>
        <fullName evidence="2">Zinc finger MYM-type protein 1-like</fullName>
    </submittedName>
</protein>
<organism evidence="1 2">
    <name type="scientific">Sipha flava</name>
    <name type="common">yellow sugarcane aphid</name>
    <dbReference type="NCBI Taxonomy" id="143950"/>
    <lineage>
        <taxon>Eukaryota</taxon>
        <taxon>Metazoa</taxon>
        <taxon>Ecdysozoa</taxon>
        <taxon>Arthropoda</taxon>
        <taxon>Hexapoda</taxon>
        <taxon>Insecta</taxon>
        <taxon>Pterygota</taxon>
        <taxon>Neoptera</taxon>
        <taxon>Paraneoptera</taxon>
        <taxon>Hemiptera</taxon>
        <taxon>Sternorrhyncha</taxon>
        <taxon>Aphidomorpha</taxon>
        <taxon>Aphidoidea</taxon>
        <taxon>Aphididae</taxon>
        <taxon>Sipha</taxon>
    </lineage>
</organism>
<evidence type="ECO:0000313" key="2">
    <source>
        <dbReference type="RefSeq" id="XP_025413479.1"/>
    </source>
</evidence>
<gene>
    <name evidence="2" type="primary">LOC112685728</name>
</gene>
<reference evidence="2" key="1">
    <citation type="submission" date="2025-08" db="UniProtKB">
        <authorList>
            <consortium name="RefSeq"/>
        </authorList>
    </citation>
    <scope>IDENTIFICATION</scope>
    <source>
        <tissue evidence="2">Whole body</tissue>
    </source>
</reference>